<sequence>MQKRLGVEATIKNLFTAEFDNGIVDKDGELLIFESSIQLLPSNIETYSLLELENPERTDLFNDYGFISEQGRTYLYQETVIAFSIVEGDATEIAMALLQYEEYLIAKEHCNNEIIYFMDKTYEDLIKKVAAAYDINIHIFDLDK</sequence>
<dbReference type="AlphaFoldDB" id="A0A7V9YWU3"/>
<proteinExistence type="predicted"/>
<comment type="caution">
    <text evidence="1">The sequence shown here is derived from an EMBL/GenBank/DDBJ whole genome shotgun (WGS) entry which is preliminary data.</text>
</comment>
<evidence type="ECO:0000313" key="1">
    <source>
        <dbReference type="EMBL" id="MBA2869902.1"/>
    </source>
</evidence>
<name>A0A7V9YWU3_9BACL</name>
<evidence type="ECO:0000313" key="2">
    <source>
        <dbReference type="Proteomes" id="UP000580891"/>
    </source>
</evidence>
<dbReference type="Proteomes" id="UP000580891">
    <property type="component" value="Unassembled WGS sequence"/>
</dbReference>
<dbReference type="EMBL" id="JACDUU010000001">
    <property type="protein sequence ID" value="MBA2869902.1"/>
    <property type="molecule type" value="Genomic_DNA"/>
</dbReference>
<keyword evidence="2" id="KW-1185">Reference proteome</keyword>
<organism evidence="1 2">
    <name type="scientific">[Anoxybacillus] calidus</name>
    <dbReference type="NCBI Taxonomy" id="575178"/>
    <lineage>
        <taxon>Bacteria</taxon>
        <taxon>Bacillati</taxon>
        <taxon>Bacillota</taxon>
        <taxon>Bacilli</taxon>
        <taxon>Bacillales</taxon>
        <taxon>Anoxybacillaceae</taxon>
        <taxon>Paranoxybacillus</taxon>
    </lineage>
</organism>
<protein>
    <submittedName>
        <fullName evidence="1">Uncharacterized protein</fullName>
    </submittedName>
</protein>
<reference evidence="1 2" key="1">
    <citation type="submission" date="2020-07" db="EMBL/GenBank/DDBJ databases">
        <title>Genomic Encyclopedia of Type Strains, Phase IV (KMG-IV): sequencing the most valuable type-strain genomes for metagenomic binning, comparative biology and taxonomic classification.</title>
        <authorList>
            <person name="Goeker M."/>
        </authorList>
    </citation>
    <scope>NUCLEOTIDE SEQUENCE [LARGE SCALE GENOMIC DNA]</scope>
    <source>
        <strain evidence="1 2">DSM 25220</strain>
    </source>
</reference>
<gene>
    <name evidence="1" type="ORF">HNQ85_000160</name>
</gene>
<accession>A0A7V9YWU3</accession>
<dbReference type="RefSeq" id="WP_181535274.1">
    <property type="nucleotide sequence ID" value="NZ_JACDUU010000001.1"/>
</dbReference>